<comment type="caution">
    <text evidence="1">The sequence shown here is derived from an EMBL/GenBank/DDBJ whole genome shotgun (WGS) entry which is preliminary data.</text>
</comment>
<sequence>MVRVTDEVLLSAEHLTLYHASDPLLGHQPILIFHGPSTTANYTLNSSRVQVHVFTPAGCQSFPRLTISPNSPFYSVVNYLPASSRATRSTGDSPLVYSNISLSSPMASKTT</sequence>
<evidence type="ECO:0000313" key="2">
    <source>
        <dbReference type="Proteomes" id="UP000616885"/>
    </source>
</evidence>
<protein>
    <submittedName>
        <fullName evidence="1">Uncharacterized protein</fullName>
    </submittedName>
</protein>
<gene>
    <name evidence="1" type="ORF">IM811_004649</name>
</gene>
<proteinExistence type="predicted"/>
<organism evidence="1 2">
    <name type="scientific">Bionectria ochroleuca</name>
    <name type="common">Gliocladium roseum</name>
    <dbReference type="NCBI Taxonomy" id="29856"/>
    <lineage>
        <taxon>Eukaryota</taxon>
        <taxon>Fungi</taxon>
        <taxon>Dikarya</taxon>
        <taxon>Ascomycota</taxon>
        <taxon>Pezizomycotina</taxon>
        <taxon>Sordariomycetes</taxon>
        <taxon>Hypocreomycetidae</taxon>
        <taxon>Hypocreales</taxon>
        <taxon>Bionectriaceae</taxon>
        <taxon>Clonostachys</taxon>
    </lineage>
</organism>
<dbReference type="Proteomes" id="UP000616885">
    <property type="component" value="Unassembled WGS sequence"/>
</dbReference>
<dbReference type="AlphaFoldDB" id="A0A8H7K459"/>
<dbReference type="EMBL" id="JADCTT010000013">
    <property type="protein sequence ID" value="KAF9745027.1"/>
    <property type="molecule type" value="Genomic_DNA"/>
</dbReference>
<name>A0A8H7K459_BIOOC</name>
<evidence type="ECO:0000313" key="1">
    <source>
        <dbReference type="EMBL" id="KAF9745027.1"/>
    </source>
</evidence>
<reference evidence="1" key="1">
    <citation type="submission" date="2020-10" db="EMBL/GenBank/DDBJ databases">
        <title>High-Quality Genome Resource of Clonostachys rosea strain S41 by Oxford Nanopore Long-Read Sequencing.</title>
        <authorList>
            <person name="Wang H."/>
        </authorList>
    </citation>
    <scope>NUCLEOTIDE SEQUENCE</scope>
    <source>
        <strain evidence="1">S41</strain>
    </source>
</reference>
<accession>A0A8H7K459</accession>